<dbReference type="SUPFAM" id="SSF81340">
    <property type="entry name" value="Clc chloride channel"/>
    <property type="match status" value="1"/>
</dbReference>
<feature type="transmembrane region" description="Helical" evidence="1">
    <location>
        <begin position="250"/>
        <end position="272"/>
    </location>
</feature>
<dbReference type="Proteomes" id="UP000275941">
    <property type="component" value="Unassembled WGS sequence"/>
</dbReference>
<dbReference type="Gene3D" id="1.10.3080.10">
    <property type="entry name" value="Clc chloride channel"/>
    <property type="match status" value="1"/>
</dbReference>
<organism evidence="2 3">
    <name type="scientific">Enterococcus faecalis</name>
    <name type="common">Streptococcus faecalis</name>
    <dbReference type="NCBI Taxonomy" id="1351"/>
    <lineage>
        <taxon>Bacteria</taxon>
        <taxon>Bacillati</taxon>
        <taxon>Bacillota</taxon>
        <taxon>Bacilli</taxon>
        <taxon>Lactobacillales</taxon>
        <taxon>Enterococcaceae</taxon>
        <taxon>Enterococcus</taxon>
    </lineage>
</organism>
<keyword evidence="1" id="KW-0812">Transmembrane</keyword>
<accession>A0A3N3KBU7</accession>
<feature type="transmembrane region" description="Helical" evidence="1">
    <location>
        <begin position="329"/>
        <end position="349"/>
    </location>
</feature>
<dbReference type="AlphaFoldDB" id="A0A3N3KBU7"/>
<keyword evidence="1" id="KW-1133">Transmembrane helix</keyword>
<dbReference type="OrthoDB" id="2729535at2"/>
<dbReference type="EMBL" id="RKOR01000016">
    <property type="protein sequence ID" value="ROY50505.1"/>
    <property type="molecule type" value="Genomic_DNA"/>
</dbReference>
<dbReference type="InterPro" id="IPR014743">
    <property type="entry name" value="Cl-channel_core"/>
</dbReference>
<evidence type="ECO:0000256" key="1">
    <source>
        <dbReference type="SAM" id="Phobius"/>
    </source>
</evidence>
<feature type="transmembrane region" description="Helical" evidence="1">
    <location>
        <begin position="136"/>
        <end position="153"/>
    </location>
</feature>
<feature type="transmembrane region" description="Helical" evidence="1">
    <location>
        <begin position="278"/>
        <end position="296"/>
    </location>
</feature>
<proteinExistence type="predicted"/>
<feature type="transmembrane region" description="Helical" evidence="1">
    <location>
        <begin position="6"/>
        <end position="22"/>
    </location>
</feature>
<comment type="caution">
    <text evidence="2">The sequence shown here is derived from an EMBL/GenBank/DDBJ whole genome shotgun (WGS) entry which is preliminary data.</text>
</comment>
<name>A0A3N3KBU7_ENTFL</name>
<keyword evidence="1" id="KW-0472">Membrane</keyword>
<feature type="transmembrane region" description="Helical" evidence="1">
    <location>
        <begin position="212"/>
        <end position="229"/>
    </location>
</feature>
<sequence>MKWPILYYFVLCVLGALVLSYLKKRFGQIPQTAHEALTELKAKQSVDYSGVFRNLLAALVILIFGAGVGPEAALLGAIISLSVWQSDKLRYLYFHYDEQEQQAFRTKIQRLLHPQQFVQRYDTMLAPVDKKKLKQVMNGLFIVNGLVVFTFLMKLVGHPSFITKLGTGKIEMASLWLILPALLTAFVIGNAYQWLKAALAKLCQPFEEKQSILVSFGAACIFLFVILMPRLLFSGQSFMHLVPSFGSQQAWYILVIAAIMKLVFLQVCLQTGWIGGDIFPVVFSAILIGFAVAQFFPTIDSLFVVAIFATSLTTQILGTILVPGIFVGLFFPITLWPIVVLVLFLQWLLKNKIIKSN</sequence>
<evidence type="ECO:0000313" key="2">
    <source>
        <dbReference type="EMBL" id="ROY50505.1"/>
    </source>
</evidence>
<protein>
    <submittedName>
        <fullName evidence="2">Chloride ion channel protein</fullName>
    </submittedName>
</protein>
<feature type="transmembrane region" description="Helical" evidence="1">
    <location>
        <begin position="55"/>
        <end position="84"/>
    </location>
</feature>
<gene>
    <name evidence="2" type="ORF">EGW70_07250</name>
</gene>
<reference evidence="2 3" key="1">
    <citation type="submission" date="2018-10" db="EMBL/GenBank/DDBJ databases">
        <title>Genotypes and phenotypes of Enterococci isolated from broiler chickens.</title>
        <authorList>
            <person name="Muhammad A.R."/>
            <person name="Diarra M.S."/>
        </authorList>
    </citation>
    <scope>NUCLEOTIDE SEQUENCE [LARGE SCALE GENOMIC DNA]</scope>
    <source>
        <strain evidence="2 3">P7 C A21</strain>
    </source>
</reference>
<feature type="transmembrane region" description="Helical" evidence="1">
    <location>
        <begin position="173"/>
        <end position="192"/>
    </location>
</feature>
<evidence type="ECO:0000313" key="3">
    <source>
        <dbReference type="Proteomes" id="UP000275941"/>
    </source>
</evidence>
<feature type="transmembrane region" description="Helical" evidence="1">
    <location>
        <begin position="303"/>
        <end position="323"/>
    </location>
</feature>